<name>X0UZ81_9ZZZZ</name>
<protein>
    <submittedName>
        <fullName evidence="1">Uncharacterized protein</fullName>
    </submittedName>
</protein>
<dbReference type="EMBL" id="BARS01025465">
    <property type="protein sequence ID" value="GAG04457.1"/>
    <property type="molecule type" value="Genomic_DNA"/>
</dbReference>
<reference evidence="1" key="1">
    <citation type="journal article" date="2014" name="Front. Microbiol.">
        <title>High frequency of phylogenetically diverse reductive dehalogenase-homologous genes in deep subseafloor sedimentary metagenomes.</title>
        <authorList>
            <person name="Kawai M."/>
            <person name="Futagami T."/>
            <person name="Toyoda A."/>
            <person name="Takaki Y."/>
            <person name="Nishi S."/>
            <person name="Hori S."/>
            <person name="Arai W."/>
            <person name="Tsubouchi T."/>
            <person name="Morono Y."/>
            <person name="Uchiyama I."/>
            <person name="Ito T."/>
            <person name="Fujiyama A."/>
            <person name="Inagaki F."/>
            <person name="Takami H."/>
        </authorList>
    </citation>
    <scope>NUCLEOTIDE SEQUENCE</scope>
    <source>
        <strain evidence="1">Expedition CK06-06</strain>
    </source>
</reference>
<gene>
    <name evidence="1" type="ORF">S01H1_40241</name>
</gene>
<accession>X0UZ81</accession>
<proteinExistence type="predicted"/>
<organism evidence="1">
    <name type="scientific">marine sediment metagenome</name>
    <dbReference type="NCBI Taxonomy" id="412755"/>
    <lineage>
        <taxon>unclassified sequences</taxon>
        <taxon>metagenomes</taxon>
        <taxon>ecological metagenomes</taxon>
    </lineage>
</organism>
<sequence>FGNWYDAQFAVVGTSVSDDIVTVFESQLGLGFSRDLGFATLNLRTVWETQIWMNDTLADSANAGSNIGFGGPTSSVELRF</sequence>
<feature type="non-terminal residue" evidence="1">
    <location>
        <position position="1"/>
    </location>
</feature>
<evidence type="ECO:0000313" key="1">
    <source>
        <dbReference type="EMBL" id="GAG04457.1"/>
    </source>
</evidence>
<dbReference type="AlphaFoldDB" id="X0UZ81"/>
<comment type="caution">
    <text evidence="1">The sequence shown here is derived from an EMBL/GenBank/DDBJ whole genome shotgun (WGS) entry which is preliminary data.</text>
</comment>